<name>C0QMK6_DESAH</name>
<reference evidence="1 2" key="1">
    <citation type="journal article" date="2009" name="Environ. Microbiol.">
        <title>Genome sequence of Desulfobacterium autotrophicum HRM2, a marine sulfate reducer oxidizing organic carbon completely to carbon dioxide.</title>
        <authorList>
            <person name="Strittmatter A.W."/>
            <person name="Liesegang H."/>
            <person name="Rabus R."/>
            <person name="Decker I."/>
            <person name="Amann J."/>
            <person name="Andres S."/>
            <person name="Henne A."/>
            <person name="Fricke W.F."/>
            <person name="Martinez-Arias R."/>
            <person name="Bartels D."/>
            <person name="Goesmann A."/>
            <person name="Krause L."/>
            <person name="Puehler A."/>
            <person name="Klenk H.P."/>
            <person name="Richter M."/>
            <person name="Schuler M."/>
            <person name="Gloeckner F.O."/>
            <person name="Meyerdierks A."/>
            <person name="Gottschalk G."/>
            <person name="Amann R."/>
        </authorList>
    </citation>
    <scope>NUCLEOTIDE SEQUENCE [LARGE SCALE GENOMIC DNA]</scope>
    <source>
        <strain evidence="2">ATCC 43914 / DSM 3382 / HRM2</strain>
        <plasmid evidence="2">Plasmid pHRM2a</plasmid>
    </source>
</reference>
<dbReference type="HOGENOM" id="CLU_2463998_0_0_7"/>
<protein>
    <submittedName>
        <fullName evidence="1">Uncharacterized protein</fullName>
    </submittedName>
</protein>
<organism evidence="1 2">
    <name type="scientific">Desulforapulum autotrophicum (strain ATCC 43914 / DSM 3382 / VKM B-1955 / HRM2)</name>
    <name type="common">Desulfobacterium autotrophicum</name>
    <dbReference type="NCBI Taxonomy" id="177437"/>
    <lineage>
        <taxon>Bacteria</taxon>
        <taxon>Pseudomonadati</taxon>
        <taxon>Thermodesulfobacteriota</taxon>
        <taxon>Desulfobacteria</taxon>
        <taxon>Desulfobacterales</taxon>
        <taxon>Desulfobacteraceae</taxon>
        <taxon>Desulforapulum</taxon>
    </lineage>
</organism>
<dbReference type="AlphaFoldDB" id="C0QMK6"/>
<dbReference type="EMBL" id="CP001088">
    <property type="protein sequence ID" value="ACN18000.1"/>
    <property type="molecule type" value="Genomic_DNA"/>
</dbReference>
<sequence length="88" mass="10015">MKSAPSPAAVSALKKVQKQFKHWRKTKTGRERIPDSLWQAAADVFHIGGHSLNKVAKALHLNHTHLNFLGSLRTDKRKQILPFSHSRR</sequence>
<keyword evidence="1" id="KW-0614">Plasmid</keyword>
<evidence type="ECO:0000313" key="1">
    <source>
        <dbReference type="EMBL" id="ACN18000.1"/>
    </source>
</evidence>
<dbReference type="KEGG" id="dat:HRM2_p00060"/>
<dbReference type="eggNOG" id="ENOG5031GF7">
    <property type="taxonomic scope" value="Bacteria"/>
</dbReference>
<keyword evidence="2" id="KW-1185">Reference proteome</keyword>
<dbReference type="OrthoDB" id="5427121at2"/>
<geneLocation type="plasmid" evidence="1 2">
    <name>pHRM2a</name>
</geneLocation>
<dbReference type="Proteomes" id="UP000000442">
    <property type="component" value="Plasmid pHRM2a"/>
</dbReference>
<accession>C0QMK6</accession>
<proteinExistence type="predicted"/>
<evidence type="ECO:0000313" key="2">
    <source>
        <dbReference type="Proteomes" id="UP000000442"/>
    </source>
</evidence>
<gene>
    <name evidence="1" type="ORF">HRM2_p00060</name>
</gene>
<dbReference type="RefSeq" id="WP_012663295.1">
    <property type="nucleotide sequence ID" value="NC_012109.1"/>
</dbReference>